<protein>
    <submittedName>
        <fullName evidence="2">Universal stress protein</fullName>
    </submittedName>
</protein>
<evidence type="ECO:0000313" key="2">
    <source>
        <dbReference type="EMBL" id="WAZ19469.1"/>
    </source>
</evidence>
<dbReference type="InterPro" id="IPR014729">
    <property type="entry name" value="Rossmann-like_a/b/a_fold"/>
</dbReference>
<dbReference type="InterPro" id="IPR006016">
    <property type="entry name" value="UspA"/>
</dbReference>
<dbReference type="SUPFAM" id="SSF52402">
    <property type="entry name" value="Adenine nucleotide alpha hydrolases-like"/>
    <property type="match status" value="1"/>
</dbReference>
<reference evidence="2" key="1">
    <citation type="submission" date="2022-12" db="EMBL/GenBank/DDBJ databases">
        <authorList>
            <person name="Ruckert C."/>
            <person name="Busche T."/>
            <person name="Kalinowski J."/>
            <person name="Wittmann C."/>
        </authorList>
    </citation>
    <scope>NUCLEOTIDE SEQUENCE</scope>
    <source>
        <strain evidence="2">DSM 40467</strain>
    </source>
</reference>
<dbReference type="Pfam" id="PF00582">
    <property type="entry name" value="Usp"/>
    <property type="match status" value="1"/>
</dbReference>
<evidence type="ECO:0000313" key="3">
    <source>
        <dbReference type="Proteomes" id="UP001164439"/>
    </source>
</evidence>
<dbReference type="Gene3D" id="3.40.50.620">
    <property type="entry name" value="HUPs"/>
    <property type="match status" value="1"/>
</dbReference>
<name>A0ABY7K4P3_9ACTN</name>
<proteinExistence type="predicted"/>
<organism evidence="2 3">
    <name type="scientific">Streptomyces cinnabarinus</name>
    <dbReference type="NCBI Taxonomy" id="67287"/>
    <lineage>
        <taxon>Bacteria</taxon>
        <taxon>Bacillati</taxon>
        <taxon>Actinomycetota</taxon>
        <taxon>Actinomycetes</taxon>
        <taxon>Kitasatosporales</taxon>
        <taxon>Streptomycetaceae</taxon>
        <taxon>Streptomyces</taxon>
    </lineage>
</organism>
<feature type="domain" description="UspA" evidence="1">
    <location>
        <begin position="10"/>
        <end position="139"/>
    </location>
</feature>
<gene>
    <name evidence="2" type="ORF">STRCI_000524</name>
</gene>
<sequence>MEREIITGADRVVVGVDARDPAGGALDFAFSAARQKGTLLHAVHTWRLPEGSVCLPWPVPEETRATWEDHEVQLLSDALRPWREKYPGVEVLADVVLLPTADALAHASAHAALVVVGRSSEDAVLALLRQAHCPVVVVP</sequence>
<accession>A0ABY7K4P3</accession>
<dbReference type="Proteomes" id="UP001164439">
    <property type="component" value="Chromosome"/>
</dbReference>
<keyword evidence="3" id="KW-1185">Reference proteome</keyword>
<dbReference type="EMBL" id="CP114413">
    <property type="protein sequence ID" value="WAZ19469.1"/>
    <property type="molecule type" value="Genomic_DNA"/>
</dbReference>
<evidence type="ECO:0000259" key="1">
    <source>
        <dbReference type="Pfam" id="PF00582"/>
    </source>
</evidence>
<dbReference type="RefSeq" id="WP_269657158.1">
    <property type="nucleotide sequence ID" value="NZ_CP114413.1"/>
</dbReference>